<evidence type="ECO:0000256" key="16">
    <source>
        <dbReference type="PROSITE-ProRule" id="PRU00302"/>
    </source>
</evidence>
<dbReference type="InterPro" id="IPR008979">
    <property type="entry name" value="Galactose-bd-like_sf"/>
</dbReference>
<evidence type="ECO:0000313" key="23">
    <source>
        <dbReference type="Proteomes" id="UP000838412"/>
    </source>
</evidence>
<evidence type="ECO:0000256" key="9">
    <source>
        <dbReference type="ARBA" id="ARBA00022837"/>
    </source>
</evidence>
<dbReference type="Pfam" id="PF00084">
    <property type="entry name" value="Sushi"/>
    <property type="match status" value="1"/>
</dbReference>
<evidence type="ECO:0000256" key="17">
    <source>
        <dbReference type="PROSITE-ProRule" id="PRU10141"/>
    </source>
</evidence>
<evidence type="ECO:0000259" key="21">
    <source>
        <dbReference type="PROSITE" id="PS50923"/>
    </source>
</evidence>
<dbReference type="SMART" id="SM00365">
    <property type="entry name" value="LRR_SD22"/>
    <property type="match status" value="5"/>
</dbReference>
<dbReference type="InterPro" id="IPR003591">
    <property type="entry name" value="Leu-rich_rpt_typical-subtyp"/>
</dbReference>
<dbReference type="Gene3D" id="2.10.70.10">
    <property type="entry name" value="Complement Module, domain 1"/>
    <property type="match status" value="1"/>
</dbReference>
<evidence type="ECO:0000256" key="4">
    <source>
        <dbReference type="ARBA" id="ARBA00022723"/>
    </source>
</evidence>
<evidence type="ECO:0000256" key="14">
    <source>
        <dbReference type="ARBA" id="ARBA00023180"/>
    </source>
</evidence>
<dbReference type="SMART" id="SM00032">
    <property type="entry name" value="CCP"/>
    <property type="match status" value="1"/>
</dbReference>
<dbReference type="CDD" id="cd00192">
    <property type="entry name" value="PTKc"/>
    <property type="match status" value="1"/>
</dbReference>
<evidence type="ECO:0000256" key="10">
    <source>
        <dbReference type="ARBA" id="ARBA00022840"/>
    </source>
</evidence>
<dbReference type="Gene3D" id="1.10.510.10">
    <property type="entry name" value="Transferase(Phosphotransferase) domain 1"/>
    <property type="match status" value="1"/>
</dbReference>
<evidence type="ECO:0000256" key="8">
    <source>
        <dbReference type="ARBA" id="ARBA00022777"/>
    </source>
</evidence>
<evidence type="ECO:0000256" key="18">
    <source>
        <dbReference type="SAM" id="MobiDB-lite"/>
    </source>
</evidence>
<dbReference type="SUPFAM" id="SSF49785">
    <property type="entry name" value="Galactose-binding domain-like"/>
    <property type="match status" value="1"/>
</dbReference>
<keyword evidence="10 17" id="KW-0067">ATP-binding</keyword>
<comment type="catalytic activity">
    <reaction evidence="15">
        <text>L-tyrosyl-[protein] + ATP = O-phospho-L-tyrosyl-[protein] + ADP + H(+)</text>
        <dbReference type="Rhea" id="RHEA:10596"/>
        <dbReference type="Rhea" id="RHEA-COMP:10136"/>
        <dbReference type="Rhea" id="RHEA-COMP:20101"/>
        <dbReference type="ChEBI" id="CHEBI:15378"/>
        <dbReference type="ChEBI" id="CHEBI:30616"/>
        <dbReference type="ChEBI" id="CHEBI:46858"/>
        <dbReference type="ChEBI" id="CHEBI:61978"/>
        <dbReference type="ChEBI" id="CHEBI:456216"/>
        <dbReference type="EC" id="2.7.10.1"/>
    </reaction>
</comment>
<keyword evidence="2" id="KW-0433">Leucine-rich repeat</keyword>
<organism evidence="22 23">
    <name type="scientific">Branchiostoma lanceolatum</name>
    <name type="common">Common lancelet</name>
    <name type="synonym">Amphioxus lanceolatum</name>
    <dbReference type="NCBI Taxonomy" id="7740"/>
    <lineage>
        <taxon>Eukaryota</taxon>
        <taxon>Metazoa</taxon>
        <taxon>Chordata</taxon>
        <taxon>Cephalochordata</taxon>
        <taxon>Leptocardii</taxon>
        <taxon>Amphioxiformes</taxon>
        <taxon>Branchiostomatidae</taxon>
        <taxon>Branchiostoma</taxon>
    </lineage>
</organism>
<dbReference type="InterPro" id="IPR008266">
    <property type="entry name" value="Tyr_kinase_AS"/>
</dbReference>
<keyword evidence="3" id="KW-0808">Transferase</keyword>
<evidence type="ECO:0000259" key="20">
    <source>
        <dbReference type="PROSITE" id="PS50011"/>
    </source>
</evidence>
<evidence type="ECO:0000313" key="22">
    <source>
        <dbReference type="EMBL" id="CAH1274526.1"/>
    </source>
</evidence>
<comment type="subcellular location">
    <subcellularLocation>
        <location evidence="1">Membrane</location>
        <topology evidence="1">Single-pass type I membrane protein</topology>
    </subcellularLocation>
</comment>
<dbReference type="PROSITE" id="PS51450">
    <property type="entry name" value="LRR"/>
    <property type="match status" value="8"/>
</dbReference>
<feature type="binding site" evidence="17">
    <location>
        <position position="662"/>
    </location>
    <ligand>
        <name>ATP</name>
        <dbReference type="ChEBI" id="CHEBI:30616"/>
    </ligand>
</feature>
<dbReference type="PROSITE" id="PS50923">
    <property type="entry name" value="SUSHI"/>
    <property type="match status" value="1"/>
</dbReference>
<dbReference type="Pfam" id="PF01462">
    <property type="entry name" value="LRRNT"/>
    <property type="match status" value="1"/>
</dbReference>
<feature type="chain" id="PRO_5035428448" evidence="19">
    <location>
        <begin position="23"/>
        <end position="1442"/>
    </location>
</feature>
<evidence type="ECO:0000256" key="11">
    <source>
        <dbReference type="ARBA" id="ARBA00023137"/>
    </source>
</evidence>
<evidence type="ECO:0000256" key="6">
    <source>
        <dbReference type="ARBA" id="ARBA00022737"/>
    </source>
</evidence>
<proteinExistence type="predicted"/>
<feature type="signal peptide" evidence="19">
    <location>
        <begin position="1"/>
        <end position="22"/>
    </location>
</feature>
<keyword evidence="4" id="KW-0479">Metal-binding</keyword>
<keyword evidence="13" id="KW-0675">Receptor</keyword>
<feature type="disulfide bond" evidence="16">
    <location>
        <begin position="577"/>
        <end position="604"/>
    </location>
</feature>
<keyword evidence="11" id="KW-0829">Tyrosine-protein kinase</keyword>
<dbReference type="Pfam" id="PF19193">
    <property type="entry name" value="Tectonin"/>
    <property type="match status" value="3"/>
</dbReference>
<dbReference type="PRINTS" id="PR00109">
    <property type="entry name" value="TYRKINASE"/>
</dbReference>
<dbReference type="Gene3D" id="3.30.200.20">
    <property type="entry name" value="Phosphorylase Kinase, domain 1"/>
    <property type="match status" value="1"/>
</dbReference>
<dbReference type="GO" id="GO:0043235">
    <property type="term" value="C:receptor complex"/>
    <property type="evidence" value="ECO:0007669"/>
    <property type="project" value="TreeGrafter"/>
</dbReference>
<evidence type="ECO:0000256" key="5">
    <source>
        <dbReference type="ARBA" id="ARBA00022729"/>
    </source>
</evidence>
<dbReference type="Pfam" id="PF22633">
    <property type="entry name" value="F5_F8_type_C_2"/>
    <property type="match status" value="1"/>
</dbReference>
<keyword evidence="5 19" id="KW-0732">Signal</keyword>
<dbReference type="Gene3D" id="2.60.120.260">
    <property type="entry name" value="Galactose-binding domain-like"/>
    <property type="match status" value="1"/>
</dbReference>
<evidence type="ECO:0000256" key="3">
    <source>
        <dbReference type="ARBA" id="ARBA00022679"/>
    </source>
</evidence>
<keyword evidence="6" id="KW-0677">Repeat</keyword>
<dbReference type="SMART" id="SM00607">
    <property type="entry name" value="FTP"/>
    <property type="match status" value="1"/>
</dbReference>
<dbReference type="SUPFAM" id="SSF52058">
    <property type="entry name" value="L domain-like"/>
    <property type="match status" value="2"/>
</dbReference>
<dbReference type="PANTHER" id="PTHR24416:SF620">
    <property type="entry name" value="TYROSINE-PROTEIN KINASE RECEPTOR TORSO"/>
    <property type="match status" value="1"/>
</dbReference>
<dbReference type="SMART" id="SM00706">
    <property type="entry name" value="TECPR"/>
    <property type="match status" value="11"/>
</dbReference>
<dbReference type="InterPro" id="IPR001611">
    <property type="entry name" value="Leu-rich_rpt"/>
</dbReference>
<dbReference type="SUPFAM" id="SSF56112">
    <property type="entry name" value="Protein kinase-like (PK-like)"/>
    <property type="match status" value="1"/>
</dbReference>
<dbReference type="GO" id="GO:0005524">
    <property type="term" value="F:ATP binding"/>
    <property type="evidence" value="ECO:0007669"/>
    <property type="project" value="UniProtKB-UniRule"/>
</dbReference>
<evidence type="ECO:0000256" key="13">
    <source>
        <dbReference type="ARBA" id="ARBA00023170"/>
    </source>
</evidence>
<dbReference type="PANTHER" id="PTHR24416">
    <property type="entry name" value="TYROSINE-PROTEIN KINASE RECEPTOR"/>
    <property type="match status" value="1"/>
</dbReference>
<dbReference type="InterPro" id="IPR032675">
    <property type="entry name" value="LRR_dom_sf"/>
</dbReference>
<dbReference type="FunFam" id="1.10.510.10:FF:000554">
    <property type="entry name" value="Predicted protein"/>
    <property type="match status" value="1"/>
</dbReference>
<dbReference type="Gene3D" id="3.80.10.10">
    <property type="entry name" value="Ribonuclease Inhibitor"/>
    <property type="match status" value="3"/>
</dbReference>
<dbReference type="FunFam" id="3.80.10.10:FF:001164">
    <property type="entry name" value="GH01279p"/>
    <property type="match status" value="1"/>
</dbReference>
<evidence type="ECO:0000256" key="1">
    <source>
        <dbReference type="ARBA" id="ARBA00004479"/>
    </source>
</evidence>
<dbReference type="GO" id="GO:0005886">
    <property type="term" value="C:plasma membrane"/>
    <property type="evidence" value="ECO:0007669"/>
    <property type="project" value="TreeGrafter"/>
</dbReference>
<dbReference type="Pfam" id="PF06462">
    <property type="entry name" value="Hyd_WA"/>
    <property type="match status" value="1"/>
</dbReference>
<feature type="domain" description="Protein kinase" evidence="20">
    <location>
        <begin position="631"/>
        <end position="908"/>
    </location>
</feature>
<dbReference type="OrthoDB" id="27267at2759"/>
<dbReference type="GO" id="GO:0007169">
    <property type="term" value="P:cell surface receptor protein tyrosine kinase signaling pathway"/>
    <property type="evidence" value="ECO:0007669"/>
    <property type="project" value="TreeGrafter"/>
</dbReference>
<keyword evidence="12 16" id="KW-1015">Disulfide bond</keyword>
<dbReference type="CDD" id="cd00033">
    <property type="entry name" value="CCP"/>
    <property type="match status" value="1"/>
</dbReference>
<dbReference type="PROSITE" id="PS50011">
    <property type="entry name" value="PROTEIN_KINASE_DOM"/>
    <property type="match status" value="1"/>
</dbReference>
<dbReference type="PROSITE" id="PS00107">
    <property type="entry name" value="PROTEIN_KINASE_ATP"/>
    <property type="match status" value="1"/>
</dbReference>
<feature type="region of interest" description="Disordered" evidence="18">
    <location>
        <begin position="1415"/>
        <end position="1442"/>
    </location>
</feature>
<dbReference type="InterPro" id="IPR006624">
    <property type="entry name" value="Beta-propeller_rpt_TECPR"/>
</dbReference>
<keyword evidence="7 17" id="KW-0547">Nucleotide-binding</keyword>
<evidence type="ECO:0000256" key="7">
    <source>
        <dbReference type="ARBA" id="ARBA00022741"/>
    </source>
</evidence>
<keyword evidence="14" id="KW-0325">Glycoprotein</keyword>
<sequence length="1442" mass="156405">MQTFRAAVGVLVFLWVITAALTCPEKCKCEGREVKCHKRGLKHVPDNIPLETSKLRLDSNTIHNLSDVDFSRLTSLKRLDLDHNSISILSDGVFSDLISLEDLYLYNNNISVLPDGVFFNLTSLVQLYLNNNNIRVLSDGVFSNLISLVQLNLKNNNIRVLSDGVFSDLSSLEWLRLDNNSIRVLPDGVFSNLISLKMLYLDNNNISVLSDGVFSNLISLKTLYLHHNNISVLPDGVFSNLISLETLYLYNNDISVLSDGVFSNLITLVRIHLYNNNIRVLPDGVFSNLTSLEELYLYNNNISVLTDEVFSNLNRLKSLYLYNNNISVLFNGVFSKLISLEWLGLSNNNICVLPEEVFSNIMSLMWLDLNNNSISVFSDGVFSNLNSLVRLDLNSNKISVFSDGVFSNLTKVNVALGKTAIQSSTYSLVHNKAEKAVDGDRGNSNDHKCAKTELNDPQPWWKVDLADVYTVSRVSVLIKEERENFTVRVGPNENFIQNDQCGQTYTATLITGQIFLVHCDPPIPGRYVSVQMMGTEARLTLCEVEVYITETCCAEPSIDNGEVEGPYCYQQTVNVSCDDGYHLVGPKSMKCTEMGTWDNELTICEMEASALQPGIPPRPQFTGFEVHPARLKIGQKIGKGAFGVVSRAILQEEGKTKEVAVKTLTASAGDDDKLSFLQEIRAVADLGVHENLLGLIGCCTLVGDHLYLITEFMPYGDLKGFLGKCKEARKSETYYEPTNSVYNFEEKEVYKVSWQIAKGMNHISQADYVHGDLAARNVLVGDNLHVKISDFGLADHMYSRGYRRQDRLQRIPWKWMAPERLADGERYTTQSDVWSFGIVLYEIATLGGSPYPGMPTAGLVDQLKSGYRMYQPDDCPDPLYNLMLQCWSLDPEERPFFGKLAAVLDDLFSSHVDDYTDFISGSPIGLSTLRSERGKTWAAVGGTLNVVSIGASGVWGVTAAGLVKYRTGSYGNALGTGSDWETVEGNLVQITVGNGIVWGVNSADQIWIRTGISSASPKGTGWKQLTGGLRVVSCGGKSNYVWGVNYLNEVWMRTGIQTGNLGGTGWQKMDGVLKYVSVGQAGVWGVKLDNTVVYRTGTYGNPGSAGRGWTAVTSQYIKQVSVGMGVVWAVSLNSKIWLLQGITDGNPAGSGWKQIPGSLSAVYISSASNQVWGVGSGDQVFRRSGIGGGHAPSQRKTWAAVGGTLKFVSIGASGVWGVTAAGLVKYRTGSHGNALGMGSGWETVEGNLVQITVGNGIVWGVNSADQIWIRTGISSANPKAPVTNKKFSSADVLASFKCAFSAESISVGQAGVWGLKSDNTLRYRTGTYGNPGSAGRGWKVLTRQSVKKLTVGIGVIWAVSPDNKVWILQGMTSETPTGSGWKQIPGSLSAVYVSSASNQVWGVGSGDQAYMRSGIGGGDSGEGGVGGGGSVGGGGGVGAGGV</sequence>
<gene>
    <name evidence="22" type="primary">FGFR3</name>
    <name evidence="22" type="ORF">BLAG_LOCUS25523</name>
</gene>
<keyword evidence="8" id="KW-0418">Kinase</keyword>
<dbReference type="InterPro" id="IPR000372">
    <property type="entry name" value="LRRNT"/>
</dbReference>
<evidence type="ECO:0000256" key="19">
    <source>
        <dbReference type="SAM" id="SignalP"/>
    </source>
</evidence>
<keyword evidence="23" id="KW-1185">Reference proteome</keyword>
<dbReference type="SMART" id="SM00013">
    <property type="entry name" value="LRRNT"/>
    <property type="match status" value="1"/>
</dbReference>
<keyword evidence="16" id="KW-0768">Sushi</keyword>
<dbReference type="InterPro" id="IPR000719">
    <property type="entry name" value="Prot_kinase_dom"/>
</dbReference>
<dbReference type="Proteomes" id="UP000838412">
    <property type="component" value="Chromosome 9"/>
</dbReference>
<dbReference type="InterPro" id="IPR050122">
    <property type="entry name" value="RTK"/>
</dbReference>
<dbReference type="GO" id="GO:0004714">
    <property type="term" value="F:transmembrane receptor protein tyrosine kinase activity"/>
    <property type="evidence" value="ECO:0007669"/>
    <property type="project" value="UniProtKB-EC"/>
</dbReference>
<comment type="caution">
    <text evidence="16">Lacks conserved residue(s) required for the propagation of feature annotation.</text>
</comment>
<name>A0A8K0F3N7_BRALA</name>
<keyword evidence="9" id="KW-0106">Calcium</keyword>
<dbReference type="GO" id="GO:0046872">
    <property type="term" value="F:metal ion binding"/>
    <property type="evidence" value="ECO:0007669"/>
    <property type="project" value="UniProtKB-KW"/>
</dbReference>
<dbReference type="SUPFAM" id="SSF57535">
    <property type="entry name" value="Complement control module/SCR domain"/>
    <property type="match status" value="1"/>
</dbReference>
<dbReference type="InterPro" id="IPR017441">
    <property type="entry name" value="Protein_kinase_ATP_BS"/>
</dbReference>
<dbReference type="InterPro" id="IPR001245">
    <property type="entry name" value="Ser-Thr/Tyr_kinase_cat_dom"/>
</dbReference>
<dbReference type="InterPro" id="IPR011009">
    <property type="entry name" value="Kinase-like_dom_sf"/>
</dbReference>
<dbReference type="PROSITE" id="PS00109">
    <property type="entry name" value="PROTEIN_KINASE_TYR"/>
    <property type="match status" value="1"/>
</dbReference>
<dbReference type="InterPro" id="IPR035976">
    <property type="entry name" value="Sushi/SCR/CCP_sf"/>
</dbReference>
<reference evidence="22" key="1">
    <citation type="submission" date="2022-01" db="EMBL/GenBank/DDBJ databases">
        <authorList>
            <person name="Braso-Vives M."/>
        </authorList>
    </citation>
    <scope>NUCLEOTIDE SEQUENCE</scope>
</reference>
<dbReference type="InterPro" id="IPR006585">
    <property type="entry name" value="FTP1"/>
</dbReference>
<dbReference type="SMART" id="SM00364">
    <property type="entry name" value="LRR_BAC"/>
    <property type="match status" value="10"/>
</dbReference>
<protein>
    <submittedName>
        <fullName evidence="22">FGFR3 protein</fullName>
    </submittedName>
</protein>
<dbReference type="Pfam" id="PF13855">
    <property type="entry name" value="LRR_8"/>
    <property type="match status" value="4"/>
</dbReference>
<feature type="domain" description="Sushi" evidence="21">
    <location>
        <begin position="551"/>
        <end position="606"/>
    </location>
</feature>
<dbReference type="FunFam" id="3.80.10.10:FF:000770">
    <property type="entry name" value="Uncharacterized protein"/>
    <property type="match status" value="1"/>
</dbReference>
<evidence type="ECO:0000256" key="15">
    <source>
        <dbReference type="ARBA" id="ARBA00051243"/>
    </source>
</evidence>
<dbReference type="Pfam" id="PF07714">
    <property type="entry name" value="PK_Tyr_Ser-Thr"/>
    <property type="match status" value="1"/>
</dbReference>
<dbReference type="SMART" id="SM00369">
    <property type="entry name" value="LRR_TYP"/>
    <property type="match status" value="14"/>
</dbReference>
<evidence type="ECO:0000256" key="12">
    <source>
        <dbReference type="ARBA" id="ARBA00023157"/>
    </source>
</evidence>
<evidence type="ECO:0000256" key="2">
    <source>
        <dbReference type="ARBA" id="ARBA00022614"/>
    </source>
</evidence>
<dbReference type="InterPro" id="IPR000436">
    <property type="entry name" value="Sushi_SCR_CCP_dom"/>
</dbReference>
<dbReference type="EMBL" id="OV696694">
    <property type="protein sequence ID" value="CAH1274526.1"/>
    <property type="molecule type" value="Genomic_DNA"/>
</dbReference>
<accession>A0A8K0F3N7</accession>